<dbReference type="Proteomes" id="UP000287124">
    <property type="component" value="Unassembled WGS sequence"/>
</dbReference>
<accession>A0A430L8H8</accession>
<comment type="caution">
    <text evidence="2">The sequence shown here is derived from an EMBL/GenBank/DDBJ whole genome shotgun (WGS) entry which is preliminary data.</text>
</comment>
<reference evidence="2 3" key="1">
    <citation type="submission" date="2017-06" db="EMBL/GenBank/DDBJ databases">
        <title>Comparative genomic analysis of Ambrosia Fusariam Clade fungi.</title>
        <authorList>
            <person name="Stajich J.E."/>
            <person name="Carrillo J."/>
            <person name="Kijimoto T."/>
            <person name="Eskalen A."/>
            <person name="O'Donnell K."/>
            <person name="Kasson M."/>
        </authorList>
    </citation>
    <scope>NUCLEOTIDE SEQUENCE [LARGE SCALE GENOMIC DNA]</scope>
    <source>
        <strain evidence="2 3">UCR1854</strain>
    </source>
</reference>
<organism evidence="2 3">
    <name type="scientific">Fusarium euwallaceae</name>
    <dbReference type="NCBI Taxonomy" id="1147111"/>
    <lineage>
        <taxon>Eukaryota</taxon>
        <taxon>Fungi</taxon>
        <taxon>Dikarya</taxon>
        <taxon>Ascomycota</taxon>
        <taxon>Pezizomycotina</taxon>
        <taxon>Sordariomycetes</taxon>
        <taxon>Hypocreomycetidae</taxon>
        <taxon>Hypocreales</taxon>
        <taxon>Nectriaceae</taxon>
        <taxon>Fusarium</taxon>
        <taxon>Fusarium solani species complex</taxon>
    </lineage>
</organism>
<feature type="region of interest" description="Disordered" evidence="1">
    <location>
        <begin position="1"/>
        <end position="32"/>
    </location>
</feature>
<evidence type="ECO:0000256" key="1">
    <source>
        <dbReference type="SAM" id="MobiDB-lite"/>
    </source>
</evidence>
<gene>
    <name evidence="2" type="ORF">BHE90_013571</name>
</gene>
<dbReference type="EMBL" id="MIKF01000337">
    <property type="protein sequence ID" value="RTE72018.1"/>
    <property type="molecule type" value="Genomic_DNA"/>
</dbReference>
<evidence type="ECO:0000313" key="2">
    <source>
        <dbReference type="EMBL" id="RTE72018.1"/>
    </source>
</evidence>
<dbReference type="AlphaFoldDB" id="A0A430L8H8"/>
<keyword evidence="3" id="KW-1185">Reference proteome</keyword>
<sequence length="101" mass="11233">MASSPNLRQSTSKIKQHSMPMSTGTRPTIPEDLPRQVRATKGAFLLTEDPNIYRWEGDALVVYSEVAMPEIEEETAQGKPEELDCSPSRFGNFVSNLSSMD</sequence>
<protein>
    <submittedName>
        <fullName evidence="2">Uncharacterized protein</fullName>
    </submittedName>
</protein>
<evidence type="ECO:0000313" key="3">
    <source>
        <dbReference type="Proteomes" id="UP000287124"/>
    </source>
</evidence>
<proteinExistence type="predicted"/>
<feature type="compositionally biased region" description="Polar residues" evidence="1">
    <location>
        <begin position="1"/>
        <end position="26"/>
    </location>
</feature>
<name>A0A430L8H8_9HYPO</name>